<comment type="caution">
    <text evidence="1">The sequence shown here is derived from an EMBL/GenBank/DDBJ whole genome shotgun (WGS) entry which is preliminary data.</text>
</comment>
<evidence type="ECO:0000313" key="1">
    <source>
        <dbReference type="EMBL" id="MBP1962296.1"/>
    </source>
</evidence>
<gene>
    <name evidence="1" type="ORF">J2Z65_001495</name>
</gene>
<proteinExistence type="predicted"/>
<dbReference type="RefSeq" id="WP_167061642.1">
    <property type="nucleotide sequence ID" value="NZ_JAAOZR010000024.1"/>
</dbReference>
<evidence type="ECO:0000313" key="2">
    <source>
        <dbReference type="Proteomes" id="UP001519344"/>
    </source>
</evidence>
<sequence length="48" mass="6098">MEITSKWKRTWHRFWRNYHLVLLEGCLDENISRDLKRKITYHEHRLST</sequence>
<dbReference type="Proteomes" id="UP001519344">
    <property type="component" value="Unassembled WGS sequence"/>
</dbReference>
<accession>A0ABS4HUI5</accession>
<reference evidence="1 2" key="1">
    <citation type="submission" date="2021-03" db="EMBL/GenBank/DDBJ databases">
        <title>Genomic Encyclopedia of Type Strains, Phase IV (KMG-IV): sequencing the most valuable type-strain genomes for metagenomic binning, comparative biology and taxonomic classification.</title>
        <authorList>
            <person name="Goeker M."/>
        </authorList>
    </citation>
    <scope>NUCLEOTIDE SEQUENCE [LARGE SCALE GENOMIC DNA]</scope>
    <source>
        <strain evidence="1 2">DSM 24950</strain>
    </source>
</reference>
<name>A0ABS4HUI5_9BACL</name>
<dbReference type="EMBL" id="JAGGKV010000003">
    <property type="protein sequence ID" value="MBP1962296.1"/>
    <property type="molecule type" value="Genomic_DNA"/>
</dbReference>
<protein>
    <submittedName>
        <fullName evidence="1">Uncharacterized protein</fullName>
    </submittedName>
</protein>
<organism evidence="1 2">
    <name type="scientific">Paenibacillus aceris</name>
    <dbReference type="NCBI Taxonomy" id="869555"/>
    <lineage>
        <taxon>Bacteria</taxon>
        <taxon>Bacillati</taxon>
        <taxon>Bacillota</taxon>
        <taxon>Bacilli</taxon>
        <taxon>Bacillales</taxon>
        <taxon>Paenibacillaceae</taxon>
        <taxon>Paenibacillus</taxon>
    </lineage>
</organism>
<keyword evidence="2" id="KW-1185">Reference proteome</keyword>